<sequence length="228" mass="25844">MKGVLILDDEEEIRELLEYNLTKHGFTCFLASNGKEGLELLNEHKDKIDLVLLDVMMPIMDGIEVCEIIRKDPVYDGILICFLTARNEDYSQVAGLDAGADDYIAKPLKPKVLISRINALLRRNNGRFRTAELGDSELTVDRDKYVVTLKGESIHLPRKEFELLALLTSKPGNVFDREAILTSVWGVDIVVGDRTIDVHIRKLREKIGSHYIQTVKGVGYKYVDEKLN</sequence>
<evidence type="ECO:0000256" key="8">
    <source>
        <dbReference type="PROSITE-ProRule" id="PRU00169"/>
    </source>
</evidence>
<feature type="DNA-binding region" description="OmpR/PhoB-type" evidence="9">
    <location>
        <begin position="128"/>
        <end position="224"/>
    </location>
</feature>
<reference evidence="12 13" key="1">
    <citation type="submission" date="2019-02" db="EMBL/GenBank/DDBJ databases">
        <title>Genome sequence of the sea-ice species Brumimicrobium glaciale.</title>
        <authorList>
            <person name="Bowman J.P."/>
        </authorList>
    </citation>
    <scope>NUCLEOTIDE SEQUENCE [LARGE SCALE GENOMIC DNA]</scope>
    <source>
        <strain evidence="12 13">IC156</strain>
    </source>
</reference>
<dbReference type="PROSITE" id="PS50110">
    <property type="entry name" value="RESPONSE_REGULATORY"/>
    <property type="match status" value="1"/>
</dbReference>
<dbReference type="PANTHER" id="PTHR48111:SF1">
    <property type="entry name" value="TWO-COMPONENT RESPONSE REGULATOR ORR33"/>
    <property type="match status" value="1"/>
</dbReference>
<dbReference type="PANTHER" id="PTHR48111">
    <property type="entry name" value="REGULATOR OF RPOS"/>
    <property type="match status" value="1"/>
</dbReference>
<dbReference type="InterPro" id="IPR036388">
    <property type="entry name" value="WH-like_DNA-bd_sf"/>
</dbReference>
<dbReference type="SUPFAM" id="SSF46894">
    <property type="entry name" value="C-terminal effector domain of the bipartite response regulators"/>
    <property type="match status" value="1"/>
</dbReference>
<dbReference type="GO" id="GO:0000156">
    <property type="term" value="F:phosphorelay response regulator activity"/>
    <property type="evidence" value="ECO:0007669"/>
    <property type="project" value="TreeGrafter"/>
</dbReference>
<proteinExistence type="predicted"/>
<dbReference type="OrthoDB" id="9790442at2"/>
<feature type="modified residue" description="4-aspartylphosphate" evidence="8">
    <location>
        <position position="54"/>
    </location>
</feature>
<dbReference type="InterPro" id="IPR001789">
    <property type="entry name" value="Sig_transdc_resp-reg_receiver"/>
</dbReference>
<dbReference type="InterPro" id="IPR011006">
    <property type="entry name" value="CheY-like_superfamily"/>
</dbReference>
<keyword evidence="3" id="KW-0902">Two-component regulatory system</keyword>
<protein>
    <recommendedName>
        <fullName evidence="1">Phosphate regulon transcriptional regulatory protein PhoB</fullName>
    </recommendedName>
</protein>
<evidence type="ECO:0000256" key="5">
    <source>
        <dbReference type="ARBA" id="ARBA00023125"/>
    </source>
</evidence>
<keyword evidence="4" id="KW-0805">Transcription regulation</keyword>
<dbReference type="GO" id="GO:0032993">
    <property type="term" value="C:protein-DNA complex"/>
    <property type="evidence" value="ECO:0007669"/>
    <property type="project" value="TreeGrafter"/>
</dbReference>
<evidence type="ECO:0000256" key="4">
    <source>
        <dbReference type="ARBA" id="ARBA00023015"/>
    </source>
</evidence>
<comment type="function">
    <text evidence="7">This protein is a positive regulator for the phosphate regulon. Transcription of this operon is positively regulated by PhoB and PhoR when phosphate is limited.</text>
</comment>
<accession>A0A4Q4KRI5</accession>
<dbReference type="SMART" id="SM00448">
    <property type="entry name" value="REC"/>
    <property type="match status" value="1"/>
</dbReference>
<evidence type="ECO:0000313" key="13">
    <source>
        <dbReference type="Proteomes" id="UP000293952"/>
    </source>
</evidence>
<feature type="domain" description="Response regulatory" evidence="10">
    <location>
        <begin position="3"/>
        <end position="121"/>
    </location>
</feature>
<evidence type="ECO:0000313" key="12">
    <source>
        <dbReference type="EMBL" id="RYM35903.1"/>
    </source>
</evidence>
<evidence type="ECO:0000256" key="6">
    <source>
        <dbReference type="ARBA" id="ARBA00023163"/>
    </source>
</evidence>
<comment type="caution">
    <text evidence="12">The sequence shown here is derived from an EMBL/GenBank/DDBJ whole genome shotgun (WGS) entry which is preliminary data.</text>
</comment>
<dbReference type="SUPFAM" id="SSF52172">
    <property type="entry name" value="CheY-like"/>
    <property type="match status" value="1"/>
</dbReference>
<evidence type="ECO:0000256" key="3">
    <source>
        <dbReference type="ARBA" id="ARBA00023012"/>
    </source>
</evidence>
<dbReference type="InterPro" id="IPR001867">
    <property type="entry name" value="OmpR/PhoB-type_DNA-bd"/>
</dbReference>
<dbReference type="EMBL" id="SETE01000001">
    <property type="protein sequence ID" value="RYM35903.1"/>
    <property type="molecule type" value="Genomic_DNA"/>
</dbReference>
<evidence type="ECO:0000256" key="2">
    <source>
        <dbReference type="ARBA" id="ARBA00022553"/>
    </source>
</evidence>
<dbReference type="GO" id="GO:0005829">
    <property type="term" value="C:cytosol"/>
    <property type="evidence" value="ECO:0007669"/>
    <property type="project" value="TreeGrafter"/>
</dbReference>
<keyword evidence="5 9" id="KW-0238">DNA-binding</keyword>
<dbReference type="RefSeq" id="WP_130092269.1">
    <property type="nucleotide sequence ID" value="NZ_SETE01000001.1"/>
</dbReference>
<evidence type="ECO:0000256" key="1">
    <source>
        <dbReference type="ARBA" id="ARBA00013332"/>
    </source>
</evidence>
<dbReference type="FunFam" id="3.40.50.2300:FF:000001">
    <property type="entry name" value="DNA-binding response regulator PhoB"/>
    <property type="match status" value="1"/>
</dbReference>
<name>A0A4Q4KRI5_9FLAO</name>
<dbReference type="Pfam" id="PF00072">
    <property type="entry name" value="Response_reg"/>
    <property type="match status" value="1"/>
</dbReference>
<dbReference type="Gene3D" id="3.40.50.2300">
    <property type="match status" value="1"/>
</dbReference>
<dbReference type="Proteomes" id="UP000293952">
    <property type="component" value="Unassembled WGS sequence"/>
</dbReference>
<keyword evidence="6" id="KW-0804">Transcription</keyword>
<gene>
    <name evidence="12" type="ORF">ERX46_02615</name>
</gene>
<evidence type="ECO:0000259" key="11">
    <source>
        <dbReference type="PROSITE" id="PS51755"/>
    </source>
</evidence>
<organism evidence="12 13">
    <name type="scientific">Brumimicrobium glaciale</name>
    <dbReference type="NCBI Taxonomy" id="200475"/>
    <lineage>
        <taxon>Bacteria</taxon>
        <taxon>Pseudomonadati</taxon>
        <taxon>Bacteroidota</taxon>
        <taxon>Flavobacteriia</taxon>
        <taxon>Flavobacteriales</taxon>
        <taxon>Crocinitomicaceae</taxon>
        <taxon>Brumimicrobium</taxon>
    </lineage>
</organism>
<keyword evidence="13" id="KW-1185">Reference proteome</keyword>
<dbReference type="GO" id="GO:0000976">
    <property type="term" value="F:transcription cis-regulatory region binding"/>
    <property type="evidence" value="ECO:0007669"/>
    <property type="project" value="TreeGrafter"/>
</dbReference>
<evidence type="ECO:0000259" key="10">
    <source>
        <dbReference type="PROSITE" id="PS50110"/>
    </source>
</evidence>
<dbReference type="CDD" id="cd17574">
    <property type="entry name" value="REC_OmpR"/>
    <property type="match status" value="1"/>
</dbReference>
<dbReference type="InterPro" id="IPR039420">
    <property type="entry name" value="WalR-like"/>
</dbReference>
<dbReference type="CDD" id="cd00383">
    <property type="entry name" value="trans_reg_C"/>
    <property type="match status" value="1"/>
</dbReference>
<evidence type="ECO:0000256" key="7">
    <source>
        <dbReference type="ARBA" id="ARBA00024735"/>
    </source>
</evidence>
<feature type="domain" description="OmpR/PhoB-type" evidence="11">
    <location>
        <begin position="128"/>
        <end position="224"/>
    </location>
</feature>
<dbReference type="InterPro" id="IPR016032">
    <property type="entry name" value="Sig_transdc_resp-reg_C-effctor"/>
</dbReference>
<evidence type="ECO:0000256" key="9">
    <source>
        <dbReference type="PROSITE-ProRule" id="PRU01091"/>
    </source>
</evidence>
<dbReference type="Pfam" id="PF00486">
    <property type="entry name" value="Trans_reg_C"/>
    <property type="match status" value="1"/>
</dbReference>
<dbReference type="FunFam" id="1.10.10.10:FF:000018">
    <property type="entry name" value="DNA-binding response regulator ResD"/>
    <property type="match status" value="1"/>
</dbReference>
<dbReference type="Gene3D" id="6.10.250.690">
    <property type="match status" value="1"/>
</dbReference>
<dbReference type="SMART" id="SM00862">
    <property type="entry name" value="Trans_reg_C"/>
    <property type="match status" value="1"/>
</dbReference>
<keyword evidence="2 8" id="KW-0597">Phosphoprotein</keyword>
<dbReference type="AlphaFoldDB" id="A0A4Q4KRI5"/>
<dbReference type="Gene3D" id="1.10.10.10">
    <property type="entry name" value="Winged helix-like DNA-binding domain superfamily/Winged helix DNA-binding domain"/>
    <property type="match status" value="1"/>
</dbReference>
<dbReference type="GO" id="GO:0006355">
    <property type="term" value="P:regulation of DNA-templated transcription"/>
    <property type="evidence" value="ECO:0007669"/>
    <property type="project" value="InterPro"/>
</dbReference>
<dbReference type="PROSITE" id="PS51755">
    <property type="entry name" value="OMPR_PHOB"/>
    <property type="match status" value="1"/>
</dbReference>